<comment type="caution">
    <text evidence="4">The sequence shown here is derived from an EMBL/GenBank/DDBJ whole genome shotgun (WGS) entry which is preliminary data.</text>
</comment>
<dbReference type="EMBL" id="CAXITT010000041">
    <property type="protein sequence ID" value="CAL1528969.1"/>
    <property type="molecule type" value="Genomic_DNA"/>
</dbReference>
<protein>
    <submittedName>
        <fullName evidence="4">Uncharacterized protein</fullName>
    </submittedName>
</protein>
<feature type="chain" id="PRO_5043987925" evidence="3">
    <location>
        <begin position="25"/>
        <end position="639"/>
    </location>
</feature>
<keyword evidence="2" id="KW-0812">Transmembrane</keyword>
<organism evidence="4 5">
    <name type="scientific">Lymnaea stagnalis</name>
    <name type="common">Great pond snail</name>
    <name type="synonym">Helix stagnalis</name>
    <dbReference type="NCBI Taxonomy" id="6523"/>
    <lineage>
        <taxon>Eukaryota</taxon>
        <taxon>Metazoa</taxon>
        <taxon>Spiralia</taxon>
        <taxon>Lophotrochozoa</taxon>
        <taxon>Mollusca</taxon>
        <taxon>Gastropoda</taxon>
        <taxon>Heterobranchia</taxon>
        <taxon>Euthyneura</taxon>
        <taxon>Panpulmonata</taxon>
        <taxon>Hygrophila</taxon>
        <taxon>Lymnaeoidea</taxon>
        <taxon>Lymnaeidae</taxon>
        <taxon>Lymnaea</taxon>
    </lineage>
</organism>
<evidence type="ECO:0000313" key="4">
    <source>
        <dbReference type="EMBL" id="CAL1528969.1"/>
    </source>
</evidence>
<feature type="region of interest" description="Disordered" evidence="1">
    <location>
        <begin position="594"/>
        <end position="639"/>
    </location>
</feature>
<proteinExistence type="predicted"/>
<name>A0AAV2H8Z9_LYMST</name>
<evidence type="ECO:0000256" key="2">
    <source>
        <dbReference type="SAM" id="Phobius"/>
    </source>
</evidence>
<keyword evidence="3" id="KW-0732">Signal</keyword>
<keyword evidence="5" id="KW-1185">Reference proteome</keyword>
<keyword evidence="2" id="KW-1133">Transmembrane helix</keyword>
<dbReference type="InterPro" id="IPR009030">
    <property type="entry name" value="Growth_fac_rcpt_cys_sf"/>
</dbReference>
<feature type="compositionally biased region" description="Basic and acidic residues" evidence="1">
    <location>
        <begin position="629"/>
        <end position="639"/>
    </location>
</feature>
<accession>A0AAV2H8Z9</accession>
<evidence type="ECO:0000313" key="5">
    <source>
        <dbReference type="Proteomes" id="UP001497497"/>
    </source>
</evidence>
<dbReference type="SUPFAM" id="SSF57184">
    <property type="entry name" value="Growth factor receptor domain"/>
    <property type="match status" value="1"/>
</dbReference>
<sequence>MWTPTRVVALICIVLNLPIITVQSQESCSSGTDCGWKAQCKDSNCFCPADYVLHQDGKNCRNASCIISDCLLCDKPDKCIKCVSFISKSSGVCLKMCVGSAELQGDNLVCTESVDDGIKVNLVIAIVSGVGAGLVICVVVIIVACVCVRRNRRNVNLKNKSYTVRQMETGSIRQLPVYENNAYEDEDYPKGSGKIDPEEYLGHLDKLRPYTDTLMKLLSQVRSKTRAMNASDPRVPTYKGVIHRLCRVLVLLHKKDPVVSIPSDAIGLIQWAHQMLEDQQLSASDSNIELNMAQISSVDLEMEEPVGPIYMTPESNQPDVYQVTATPYSTVPVPLATQSSYQSNTLPKKSAEKSYQSNTLGRKSGFATINRAPSVANAALLCSLEAGEKNMLSLTPPEQPSPPQPISNGKVREDLQIFLINIRGVPSTVANTRGLPSTVTNTRGLPSTVANTNADVVDGSYITSAYDVGSVKTLPILGKKNSAGNINKPVRNLGSNFISQTNTFSQPAGAQKVSVFKPSLGGTSQPSAKKNIITNPNTVNKSATLGGKNSKYAVPNIGYFANGHYYDPNPMPDPDTEVYAPGSSYSDRSNVMSTFLGDIPRSISSSDQSEDGDDGSENSEGDLDTFPFDPKDATEPVEV</sequence>
<evidence type="ECO:0000256" key="3">
    <source>
        <dbReference type="SAM" id="SignalP"/>
    </source>
</evidence>
<dbReference type="Proteomes" id="UP001497497">
    <property type="component" value="Unassembled WGS sequence"/>
</dbReference>
<feature type="transmembrane region" description="Helical" evidence="2">
    <location>
        <begin position="122"/>
        <end position="148"/>
    </location>
</feature>
<gene>
    <name evidence="4" type="ORF">GSLYS_00003139001</name>
</gene>
<keyword evidence="2" id="KW-0472">Membrane</keyword>
<evidence type="ECO:0000256" key="1">
    <source>
        <dbReference type="SAM" id="MobiDB-lite"/>
    </source>
</evidence>
<reference evidence="4 5" key="1">
    <citation type="submission" date="2024-04" db="EMBL/GenBank/DDBJ databases">
        <authorList>
            <consortium name="Genoscope - CEA"/>
            <person name="William W."/>
        </authorList>
    </citation>
    <scope>NUCLEOTIDE SEQUENCE [LARGE SCALE GENOMIC DNA]</scope>
</reference>
<dbReference type="AlphaFoldDB" id="A0AAV2H8Z9"/>
<feature type="signal peptide" evidence="3">
    <location>
        <begin position="1"/>
        <end position="24"/>
    </location>
</feature>
<feature type="compositionally biased region" description="Acidic residues" evidence="1">
    <location>
        <begin position="608"/>
        <end position="623"/>
    </location>
</feature>